<dbReference type="HAMAP" id="MF_00109">
    <property type="entry name" value="Shikimate_kinase"/>
    <property type="match status" value="1"/>
</dbReference>
<feature type="binding site" evidence="7">
    <location>
        <position position="140"/>
    </location>
    <ligand>
        <name>substrate</name>
    </ligand>
</feature>
<keyword evidence="9" id="KW-1185">Reference proteome</keyword>
<evidence type="ECO:0000313" key="9">
    <source>
        <dbReference type="Proteomes" id="UP000694480"/>
    </source>
</evidence>
<keyword evidence="5 7" id="KW-0067">ATP-binding</keyword>
<evidence type="ECO:0000313" key="8">
    <source>
        <dbReference type="EMBL" id="MBF5027074.1"/>
    </source>
</evidence>
<evidence type="ECO:0000256" key="5">
    <source>
        <dbReference type="ARBA" id="ARBA00022840"/>
    </source>
</evidence>
<dbReference type="PRINTS" id="PR01100">
    <property type="entry name" value="SHIKIMTKNASE"/>
</dbReference>
<dbReference type="GO" id="GO:0009423">
    <property type="term" value="P:chorismate biosynthetic process"/>
    <property type="evidence" value="ECO:0007669"/>
    <property type="project" value="UniProtKB-UniRule"/>
</dbReference>
<keyword evidence="2 7" id="KW-0808">Transferase</keyword>
<comment type="pathway">
    <text evidence="7">Metabolic intermediate biosynthesis; chorismate biosynthesis; chorismate from D-erythrose 4-phosphate and phosphoenolpyruvate: step 5/7.</text>
</comment>
<keyword evidence="7" id="KW-0479">Metal-binding</keyword>
<dbReference type="GO" id="GO:0000287">
    <property type="term" value="F:magnesium ion binding"/>
    <property type="evidence" value="ECO:0007669"/>
    <property type="project" value="UniProtKB-UniRule"/>
</dbReference>
<dbReference type="PANTHER" id="PTHR21087">
    <property type="entry name" value="SHIKIMATE KINASE"/>
    <property type="match status" value="1"/>
</dbReference>
<dbReference type="InterPro" id="IPR000623">
    <property type="entry name" value="Shikimate_kinase/TSH1"/>
</dbReference>
<dbReference type="InterPro" id="IPR027417">
    <property type="entry name" value="P-loop_NTPase"/>
</dbReference>
<gene>
    <name evidence="7" type="primary">aroK</name>
    <name evidence="8" type="ORF">IC612_04580</name>
</gene>
<comment type="function">
    <text evidence="7">Catalyzes the specific phosphorylation of the 3-hydroxyl group of shikimic acid using ATP as a cosubstrate.</text>
</comment>
<evidence type="ECO:0000256" key="7">
    <source>
        <dbReference type="HAMAP-Rule" id="MF_00109"/>
    </source>
</evidence>
<comment type="similarity">
    <text evidence="7">Belongs to the shikimate kinase family.</text>
</comment>
<dbReference type="GO" id="GO:0005829">
    <property type="term" value="C:cytosol"/>
    <property type="evidence" value="ECO:0007669"/>
    <property type="project" value="TreeGrafter"/>
</dbReference>
<evidence type="ECO:0000256" key="6">
    <source>
        <dbReference type="ARBA" id="ARBA00023141"/>
    </source>
</evidence>
<dbReference type="AlphaFoldDB" id="A0A930YVD3"/>
<dbReference type="EC" id="2.7.1.71" evidence="7"/>
<feature type="binding site" evidence="7">
    <location>
        <begin position="10"/>
        <end position="15"/>
    </location>
    <ligand>
        <name>ATP</name>
        <dbReference type="ChEBI" id="CHEBI:30616"/>
    </ligand>
</feature>
<keyword evidence="7" id="KW-0460">Magnesium</keyword>
<keyword evidence="6 7" id="KW-0057">Aromatic amino acid biosynthesis</keyword>
<dbReference type="GO" id="GO:0004765">
    <property type="term" value="F:shikimate kinase activity"/>
    <property type="evidence" value="ECO:0007669"/>
    <property type="project" value="UniProtKB-UniRule"/>
</dbReference>
<reference evidence="8" key="1">
    <citation type="submission" date="2020-11" db="EMBL/GenBank/DDBJ databases">
        <title>Genome seq and assembly of Planobacterium sp.</title>
        <authorList>
            <person name="Chhetri G."/>
        </authorList>
    </citation>
    <scope>NUCLEOTIDE SEQUENCE</scope>
    <source>
        <strain evidence="8">GCR5</strain>
    </source>
</reference>
<dbReference type="Gene3D" id="3.40.50.300">
    <property type="entry name" value="P-loop containing nucleotide triphosphate hydrolases"/>
    <property type="match status" value="1"/>
</dbReference>
<proteinExistence type="inferred from homology"/>
<evidence type="ECO:0000256" key="3">
    <source>
        <dbReference type="ARBA" id="ARBA00022741"/>
    </source>
</evidence>
<dbReference type="Proteomes" id="UP000694480">
    <property type="component" value="Unassembled WGS sequence"/>
</dbReference>
<organism evidence="8 9">
    <name type="scientific">Planobacterium oryzisoli</name>
    <dbReference type="NCBI Taxonomy" id="2771435"/>
    <lineage>
        <taxon>Bacteria</taxon>
        <taxon>Pseudomonadati</taxon>
        <taxon>Bacteroidota</taxon>
        <taxon>Flavobacteriia</taxon>
        <taxon>Flavobacteriales</taxon>
        <taxon>Weeksellaceae</taxon>
        <taxon>Chryseobacterium group</taxon>
        <taxon>Chryseobacterium</taxon>
    </lineage>
</organism>
<dbReference type="GO" id="GO:0005524">
    <property type="term" value="F:ATP binding"/>
    <property type="evidence" value="ECO:0007669"/>
    <property type="project" value="UniProtKB-UniRule"/>
</dbReference>
<accession>A0A930YVD3</accession>
<protein>
    <recommendedName>
        <fullName evidence="7">Shikimate kinase</fullName>
        <shortName evidence="7">SK</shortName>
        <ecNumber evidence="7">2.7.1.71</ecNumber>
    </recommendedName>
</protein>
<feature type="binding site" evidence="7">
    <location>
        <position position="32"/>
    </location>
    <ligand>
        <name>substrate</name>
    </ligand>
</feature>
<feature type="binding site" evidence="7">
    <location>
        <position position="14"/>
    </location>
    <ligand>
        <name>Mg(2+)</name>
        <dbReference type="ChEBI" id="CHEBI:18420"/>
    </ligand>
</feature>
<dbReference type="RefSeq" id="WP_194738998.1">
    <property type="nucleotide sequence ID" value="NZ_JADKYY010000004.1"/>
</dbReference>
<evidence type="ECO:0000256" key="1">
    <source>
        <dbReference type="ARBA" id="ARBA00022605"/>
    </source>
</evidence>
<keyword evidence="3 7" id="KW-0547">Nucleotide-binding</keyword>
<dbReference type="CDD" id="cd00464">
    <property type="entry name" value="SK"/>
    <property type="match status" value="1"/>
</dbReference>
<comment type="catalytic activity">
    <reaction evidence="7">
        <text>shikimate + ATP = 3-phosphoshikimate + ADP + H(+)</text>
        <dbReference type="Rhea" id="RHEA:13121"/>
        <dbReference type="ChEBI" id="CHEBI:15378"/>
        <dbReference type="ChEBI" id="CHEBI:30616"/>
        <dbReference type="ChEBI" id="CHEBI:36208"/>
        <dbReference type="ChEBI" id="CHEBI:145989"/>
        <dbReference type="ChEBI" id="CHEBI:456216"/>
        <dbReference type="EC" id="2.7.1.71"/>
    </reaction>
</comment>
<dbReference type="GO" id="GO:0009073">
    <property type="term" value="P:aromatic amino acid family biosynthetic process"/>
    <property type="evidence" value="ECO:0007669"/>
    <property type="project" value="UniProtKB-KW"/>
</dbReference>
<feature type="binding site" evidence="7">
    <location>
        <position position="118"/>
    </location>
    <ligand>
        <name>ATP</name>
        <dbReference type="ChEBI" id="CHEBI:30616"/>
    </ligand>
</feature>
<dbReference type="EMBL" id="JADKYY010000004">
    <property type="protein sequence ID" value="MBF5027074.1"/>
    <property type="molecule type" value="Genomic_DNA"/>
</dbReference>
<keyword evidence="7" id="KW-0963">Cytoplasm</keyword>
<comment type="subcellular location">
    <subcellularLocation>
        <location evidence="7">Cytoplasm</location>
    </subcellularLocation>
</comment>
<dbReference type="PANTHER" id="PTHR21087:SF16">
    <property type="entry name" value="SHIKIMATE KINASE 1, CHLOROPLASTIC"/>
    <property type="match status" value="1"/>
</dbReference>
<feature type="binding site" evidence="7">
    <location>
        <position position="56"/>
    </location>
    <ligand>
        <name>substrate</name>
    </ligand>
</feature>
<comment type="cofactor">
    <cofactor evidence="7">
        <name>Mg(2+)</name>
        <dbReference type="ChEBI" id="CHEBI:18420"/>
    </cofactor>
    <text evidence="7">Binds 1 Mg(2+) ion per subunit.</text>
</comment>
<feature type="binding site" evidence="7">
    <location>
        <position position="156"/>
    </location>
    <ligand>
        <name>ATP</name>
        <dbReference type="ChEBI" id="CHEBI:30616"/>
    </ligand>
</feature>
<evidence type="ECO:0000256" key="4">
    <source>
        <dbReference type="ARBA" id="ARBA00022777"/>
    </source>
</evidence>
<comment type="subunit">
    <text evidence="7">Monomer.</text>
</comment>
<name>A0A930YVD3_9FLAO</name>
<keyword evidence="4 7" id="KW-0418">Kinase</keyword>
<dbReference type="InterPro" id="IPR031322">
    <property type="entry name" value="Shikimate/glucono_kinase"/>
</dbReference>
<feature type="binding site" evidence="7">
    <location>
        <position position="79"/>
    </location>
    <ligand>
        <name>substrate</name>
    </ligand>
</feature>
<sequence>MVVSLVGYMGSGKSHISKLLSNRLGIPALDLDEIIAQSTGYSTTQYFEKFGELSFRKQERAVLLETLQSKEDLVLSLGGGTPVYYDNMDQILKFSTCIYLRAAVGTLNSRLLSERSSRPLLARIPEQDLAEFIAKHLFERSPTYSRAHHTVSTDLQTPEQTTEQILSLVDLVPR</sequence>
<dbReference type="GO" id="GO:0008652">
    <property type="term" value="P:amino acid biosynthetic process"/>
    <property type="evidence" value="ECO:0007669"/>
    <property type="project" value="UniProtKB-KW"/>
</dbReference>
<dbReference type="Pfam" id="PF01202">
    <property type="entry name" value="SKI"/>
    <property type="match status" value="1"/>
</dbReference>
<evidence type="ECO:0000256" key="2">
    <source>
        <dbReference type="ARBA" id="ARBA00022679"/>
    </source>
</evidence>
<dbReference type="SUPFAM" id="SSF52540">
    <property type="entry name" value="P-loop containing nucleoside triphosphate hydrolases"/>
    <property type="match status" value="1"/>
</dbReference>
<comment type="caution">
    <text evidence="8">The sequence shown here is derived from an EMBL/GenBank/DDBJ whole genome shotgun (WGS) entry which is preliminary data.</text>
</comment>
<keyword evidence="1 7" id="KW-0028">Amino-acid biosynthesis</keyword>